<evidence type="ECO:0008006" key="3">
    <source>
        <dbReference type="Google" id="ProtNLM"/>
    </source>
</evidence>
<accession>A0ABU4UH70</accession>
<dbReference type="SUPFAM" id="SSF51556">
    <property type="entry name" value="Metallo-dependent hydrolases"/>
    <property type="match status" value="1"/>
</dbReference>
<comment type="caution">
    <text evidence="1">The sequence shown here is derived from an EMBL/GenBank/DDBJ whole genome shotgun (WGS) entry which is preliminary data.</text>
</comment>
<dbReference type="RefSeq" id="WP_319961756.1">
    <property type="nucleotide sequence ID" value="NZ_JAXARY010000010.1"/>
</dbReference>
<sequence>MTNTSSTLALLCTSLLSSHKVFELLQAQPLHTPIRAEAMREAVYHAYQPWAARVPDHVFERAWQKLATQTANRDGTYWSPGALQALADEFLTPRHGQLHVKLEKFGAWQQSVLSRLSGVPVQAAAHAWPQNCVYLSRLTSPDRLCVSDTNNWSRRNSPILYPYDPLVEDYLEREGLHETHLHLNGSTHAEQCWLRALHQPERETTDFATKWHENSQSGAKLRELSRTINPALSPAELRRQLYAARALRTWLVAAATNKLADDTSLPVNFTELQEASLDVHDTLEPDLYLGEACCIEGERRWLYQLLHRFDCQTSLILERMLHLYLLLQNLYYRLLVQSEEQYGLEQFQKLTWTELRVPVEKDYLNRFRLMHGETWRSRTDCLEGRFAPKDLPNKNVTLVRSILGGYLRYLNESAHDKNCSALEADSLSELLQDLDDQLHKGTLKNRSRMRLALVAHFIKQPENPSDSPYHFYTLRQSLERQAHALIATLENYPNLRRWIRGIDAAANELHAPPEVFASCYRLCRRAGLTRRSFHAGEDFPHILSGIRTMLDVLEILELCEGDRIGHGTAMGINPALWIARMPGAITMPKGDWLLDLLATWRLLRRAGITDDAYRVECDLAELASELFDRDITCTALERAMRFRGLNLFYLQQAQCTPKQDWFPGISPLNDLQRTEAEQVAWTMRSHRIDLDLLWEWLSDENVRNRSRALTDISANYLTDQACLRIQQELMHEVARRRVLIETLPSSNVRISQYQNFGEHHSLRWMGVPGFKQDGDAAIMVTLGSDDPGIFAGDLRGEFYQLYAVLREHGYNDRDALGFLAPLNERGREYRFHDSSIE</sequence>
<organism evidence="1 2">
    <name type="scientific">Methylomonas defluvii</name>
    <dbReference type="NCBI Taxonomy" id="3045149"/>
    <lineage>
        <taxon>Bacteria</taxon>
        <taxon>Pseudomonadati</taxon>
        <taxon>Pseudomonadota</taxon>
        <taxon>Gammaproteobacteria</taxon>
        <taxon>Methylococcales</taxon>
        <taxon>Methylococcaceae</taxon>
        <taxon>Methylomonas</taxon>
    </lineage>
</organism>
<keyword evidence="2" id="KW-1185">Reference proteome</keyword>
<dbReference type="Gene3D" id="3.20.20.140">
    <property type="entry name" value="Metal-dependent hydrolases"/>
    <property type="match status" value="2"/>
</dbReference>
<proteinExistence type="predicted"/>
<dbReference type="PANTHER" id="PTHR11409">
    <property type="entry name" value="ADENOSINE DEAMINASE"/>
    <property type="match status" value="1"/>
</dbReference>
<name>A0ABU4UH70_9GAMM</name>
<evidence type="ECO:0000313" key="1">
    <source>
        <dbReference type="EMBL" id="MDX8128069.1"/>
    </source>
</evidence>
<dbReference type="InterPro" id="IPR032466">
    <property type="entry name" value="Metal_Hydrolase"/>
</dbReference>
<dbReference type="PANTHER" id="PTHR11409:SF43">
    <property type="entry name" value="ADENOSINE DEAMINASE"/>
    <property type="match status" value="1"/>
</dbReference>
<dbReference type="InterPro" id="IPR006330">
    <property type="entry name" value="Ado/ade_deaminase"/>
</dbReference>
<protein>
    <recommendedName>
        <fullName evidence="3">Adenosine deaminase</fullName>
    </recommendedName>
</protein>
<reference evidence="1 2" key="1">
    <citation type="submission" date="2023-11" db="EMBL/GenBank/DDBJ databases">
        <authorList>
            <person name="Ouyang M.-Y."/>
        </authorList>
    </citation>
    <scope>NUCLEOTIDE SEQUENCE [LARGE SCALE GENOMIC DNA]</scope>
    <source>
        <strain evidence="1 2">OY6</strain>
    </source>
</reference>
<dbReference type="Proteomes" id="UP001284537">
    <property type="component" value="Unassembled WGS sequence"/>
</dbReference>
<dbReference type="EMBL" id="JAXARY010000010">
    <property type="protein sequence ID" value="MDX8128069.1"/>
    <property type="molecule type" value="Genomic_DNA"/>
</dbReference>
<gene>
    <name evidence="1" type="ORF">QLH52_12310</name>
</gene>
<evidence type="ECO:0000313" key="2">
    <source>
        <dbReference type="Proteomes" id="UP001284537"/>
    </source>
</evidence>